<feature type="domain" description="Chitin-binding type-4" evidence="3">
    <location>
        <begin position="60"/>
        <end position="169"/>
    </location>
</feature>
<reference evidence="5" key="1">
    <citation type="submission" date="2025-08" db="UniProtKB">
        <authorList>
            <consortium name="RefSeq"/>
        </authorList>
    </citation>
    <scope>IDENTIFICATION</scope>
</reference>
<accession>A0ABM1A1C8</accession>
<protein>
    <submittedName>
        <fullName evidence="5">Proline-rich extensin-like protein EPR1</fullName>
    </submittedName>
</protein>
<feature type="region of interest" description="Disordered" evidence="1">
    <location>
        <begin position="460"/>
        <end position="482"/>
    </location>
</feature>
<evidence type="ECO:0000256" key="2">
    <source>
        <dbReference type="SAM" id="SignalP"/>
    </source>
</evidence>
<dbReference type="RefSeq" id="XP_012938843.1">
    <property type="nucleotide sequence ID" value="XM_013083389.1"/>
</dbReference>
<dbReference type="Proteomes" id="UP000694888">
    <property type="component" value="Unplaced"/>
</dbReference>
<keyword evidence="2" id="KW-0732">Signal</keyword>
<gene>
    <name evidence="5" type="primary">LOC101851870</name>
</gene>
<evidence type="ECO:0000259" key="3">
    <source>
        <dbReference type="Pfam" id="PF03067"/>
    </source>
</evidence>
<proteinExistence type="predicted"/>
<keyword evidence="4" id="KW-1185">Reference proteome</keyword>
<dbReference type="GeneID" id="101851870"/>
<sequence>MVQDAATRALLLWALVSLPELCQGHGYLMDPPARASMWRENFKTPINYDDNRLNCGGYYTVTMKVMITANHLGWFEFRLCPHNSPSTPVTQDCLDRHLLQLADGSGTRFDLGTKISAVPVEVKLPAGVTCSQCVLQWKWHVGNSYGQDGQGNGCKGCGPQEEFYGCSDISITTGGGGVNPTSGPITNAPVTNPPFTFQPVTYRPVTSVPVSTQRPVYPTFQPVTFQPFTNPPPQTQKPVYPTFQQITFKPYTNSPPKTQPPVYPTFQPITSRPYTNAPPQTQPPVYPTFQPITFQPYTQSPYQPVTNAPYQPPVTAKPNPRPTGYVPMSPAASMKPGTPQYVFTTRPTNPPVTFYRPPSTRPPPATPRPTIYRPLPTIKPQPVFTFRPTFAPLITLTSAPFTYRPNVFPLGGRTTQPPRTTRPPPVTFYRPPSTARPLPPFQPITASQPTRAPFTLKPTVFQLGGGTTKPRTNQPLNTMYPGRVTPPPATARPMTGPYCYAINVQGGNTKLDQWCNAQCTRLGGSCPPEYCECKT</sequence>
<evidence type="ECO:0000313" key="4">
    <source>
        <dbReference type="Proteomes" id="UP000694888"/>
    </source>
</evidence>
<organism evidence="4 5">
    <name type="scientific">Aplysia californica</name>
    <name type="common">California sea hare</name>
    <dbReference type="NCBI Taxonomy" id="6500"/>
    <lineage>
        <taxon>Eukaryota</taxon>
        <taxon>Metazoa</taxon>
        <taxon>Spiralia</taxon>
        <taxon>Lophotrochozoa</taxon>
        <taxon>Mollusca</taxon>
        <taxon>Gastropoda</taxon>
        <taxon>Heterobranchia</taxon>
        <taxon>Euthyneura</taxon>
        <taxon>Tectipleura</taxon>
        <taxon>Aplysiida</taxon>
        <taxon>Aplysioidea</taxon>
        <taxon>Aplysiidae</taxon>
        <taxon>Aplysia</taxon>
    </lineage>
</organism>
<evidence type="ECO:0000256" key="1">
    <source>
        <dbReference type="SAM" id="MobiDB-lite"/>
    </source>
</evidence>
<evidence type="ECO:0000313" key="5">
    <source>
        <dbReference type="RefSeq" id="XP_012938843.1"/>
    </source>
</evidence>
<dbReference type="Pfam" id="PF03067">
    <property type="entry name" value="LPMO_10"/>
    <property type="match status" value="1"/>
</dbReference>
<feature type="signal peptide" evidence="2">
    <location>
        <begin position="1"/>
        <end position="24"/>
    </location>
</feature>
<dbReference type="InterPro" id="IPR004302">
    <property type="entry name" value="Cellulose/chitin-bd_N"/>
</dbReference>
<feature type="region of interest" description="Disordered" evidence="1">
    <location>
        <begin position="347"/>
        <end position="376"/>
    </location>
</feature>
<feature type="chain" id="PRO_5047120451" evidence="2">
    <location>
        <begin position="25"/>
        <end position="535"/>
    </location>
</feature>
<name>A0ABM1A1C8_APLCA</name>